<dbReference type="AlphaFoldDB" id="A0AAD8T8N1"/>
<evidence type="ECO:0000313" key="3">
    <source>
        <dbReference type="Proteomes" id="UP001231189"/>
    </source>
</evidence>
<feature type="region of interest" description="Disordered" evidence="1">
    <location>
        <begin position="55"/>
        <end position="84"/>
    </location>
</feature>
<sequence length="121" mass="13042">MGDVSRGRARDGYHGYAPLAPATATYGAHVPVDVGTLHGLQTERDDQPLAGRHLRRHRLPRIHRVRAPPPRRHGTAGAAPRDVPAARALTTHLTSYPPASLAGRRSAGAMMLHTRMACIIP</sequence>
<accession>A0AAD8T8N1</accession>
<reference evidence="2" key="1">
    <citation type="submission" date="2023-07" db="EMBL/GenBank/DDBJ databases">
        <title>A chromosome-level genome assembly of Lolium multiflorum.</title>
        <authorList>
            <person name="Chen Y."/>
            <person name="Copetti D."/>
            <person name="Kolliker R."/>
            <person name="Studer B."/>
        </authorList>
    </citation>
    <scope>NUCLEOTIDE SEQUENCE</scope>
    <source>
        <strain evidence="2">02402/16</strain>
        <tissue evidence="2">Leaf</tissue>
    </source>
</reference>
<protein>
    <submittedName>
        <fullName evidence="2">Uncharacterized protein</fullName>
    </submittedName>
</protein>
<dbReference type="Proteomes" id="UP001231189">
    <property type="component" value="Unassembled WGS sequence"/>
</dbReference>
<feature type="compositionally biased region" description="Basic residues" evidence="1">
    <location>
        <begin position="55"/>
        <end position="74"/>
    </location>
</feature>
<evidence type="ECO:0000256" key="1">
    <source>
        <dbReference type="SAM" id="MobiDB-lite"/>
    </source>
</evidence>
<gene>
    <name evidence="2" type="ORF">QYE76_038887</name>
</gene>
<organism evidence="2 3">
    <name type="scientific">Lolium multiflorum</name>
    <name type="common">Italian ryegrass</name>
    <name type="synonym">Lolium perenne subsp. multiflorum</name>
    <dbReference type="NCBI Taxonomy" id="4521"/>
    <lineage>
        <taxon>Eukaryota</taxon>
        <taxon>Viridiplantae</taxon>
        <taxon>Streptophyta</taxon>
        <taxon>Embryophyta</taxon>
        <taxon>Tracheophyta</taxon>
        <taxon>Spermatophyta</taxon>
        <taxon>Magnoliopsida</taxon>
        <taxon>Liliopsida</taxon>
        <taxon>Poales</taxon>
        <taxon>Poaceae</taxon>
        <taxon>BOP clade</taxon>
        <taxon>Pooideae</taxon>
        <taxon>Poodae</taxon>
        <taxon>Poeae</taxon>
        <taxon>Poeae Chloroplast Group 2 (Poeae type)</taxon>
        <taxon>Loliodinae</taxon>
        <taxon>Loliinae</taxon>
        <taxon>Lolium</taxon>
    </lineage>
</organism>
<comment type="caution">
    <text evidence="2">The sequence shown here is derived from an EMBL/GenBank/DDBJ whole genome shotgun (WGS) entry which is preliminary data.</text>
</comment>
<name>A0AAD8T8N1_LOLMU</name>
<keyword evidence="3" id="KW-1185">Reference proteome</keyword>
<dbReference type="EMBL" id="JAUUTY010000002">
    <property type="protein sequence ID" value="KAK1678039.1"/>
    <property type="molecule type" value="Genomic_DNA"/>
</dbReference>
<evidence type="ECO:0000313" key="2">
    <source>
        <dbReference type="EMBL" id="KAK1678039.1"/>
    </source>
</evidence>
<proteinExistence type="predicted"/>